<evidence type="ECO:0000256" key="4">
    <source>
        <dbReference type="ARBA" id="ARBA00022554"/>
    </source>
</evidence>
<evidence type="ECO:0000256" key="15">
    <source>
        <dbReference type="SAM" id="MobiDB-lite"/>
    </source>
</evidence>
<dbReference type="GO" id="GO:0000329">
    <property type="term" value="C:fungal-type vacuole membrane"/>
    <property type="evidence" value="ECO:0007669"/>
    <property type="project" value="TreeGrafter"/>
</dbReference>
<accession>A0A1Y2HG00</accession>
<dbReference type="Proteomes" id="UP000193411">
    <property type="component" value="Unassembled WGS sequence"/>
</dbReference>
<dbReference type="CDD" id="cd14480">
    <property type="entry name" value="SPX_VTC2_like"/>
    <property type="match status" value="1"/>
</dbReference>
<name>A0A1Y2HG00_9FUNG</name>
<dbReference type="GO" id="GO:0008976">
    <property type="term" value="F:polyphosphate kinase activity"/>
    <property type="evidence" value="ECO:0007669"/>
    <property type="project" value="UniProtKB-EC"/>
</dbReference>
<dbReference type="PANTHER" id="PTHR46140:SF1">
    <property type="entry name" value="VACUOLAR TRANSPORTER CHAPERONE COMPLEX SUBUNIT 4-RELATED"/>
    <property type="match status" value="1"/>
</dbReference>
<feature type="transmembrane region" description="Helical" evidence="16">
    <location>
        <begin position="659"/>
        <end position="679"/>
    </location>
</feature>
<comment type="catalytic activity">
    <reaction evidence="9">
        <text>[phosphate](n) + ATP = [phosphate](n+1) + ADP</text>
        <dbReference type="Rhea" id="RHEA:19573"/>
        <dbReference type="Rhea" id="RHEA-COMP:9859"/>
        <dbReference type="Rhea" id="RHEA-COMP:14280"/>
        <dbReference type="ChEBI" id="CHEBI:16838"/>
        <dbReference type="ChEBI" id="CHEBI:30616"/>
        <dbReference type="ChEBI" id="CHEBI:456216"/>
        <dbReference type="EC" id="2.7.4.1"/>
    </reaction>
    <physiologicalReaction direction="left-to-right" evidence="9">
        <dbReference type="Rhea" id="RHEA:19574"/>
    </physiologicalReaction>
</comment>
<comment type="subcellular location">
    <subcellularLocation>
        <location evidence="2">Vacuole membrane</location>
        <topology evidence="2">Multi-pass membrane protein</topology>
    </subcellularLocation>
</comment>
<reference evidence="18 19" key="1">
    <citation type="submission" date="2016-07" db="EMBL/GenBank/DDBJ databases">
        <title>Pervasive Adenine N6-methylation of Active Genes in Fungi.</title>
        <authorList>
            <consortium name="DOE Joint Genome Institute"/>
            <person name="Mondo S.J."/>
            <person name="Dannebaum R.O."/>
            <person name="Kuo R.C."/>
            <person name="Labutti K."/>
            <person name="Haridas S."/>
            <person name="Kuo A."/>
            <person name="Salamov A."/>
            <person name="Ahrendt S.R."/>
            <person name="Lipzen A."/>
            <person name="Sullivan W."/>
            <person name="Andreopoulos W.B."/>
            <person name="Clum A."/>
            <person name="Lindquist E."/>
            <person name="Daum C."/>
            <person name="Ramamoorthy G.K."/>
            <person name="Gryganskyi A."/>
            <person name="Culley D."/>
            <person name="Magnuson J.K."/>
            <person name="James T.Y."/>
            <person name="O'Malley M.A."/>
            <person name="Stajich J.E."/>
            <person name="Spatafora J.W."/>
            <person name="Visel A."/>
            <person name="Grigoriev I.V."/>
        </authorList>
    </citation>
    <scope>NUCLEOTIDE SEQUENCE [LARGE SCALE GENOMIC DNA]</scope>
    <source>
        <strain evidence="18 19">PL171</strain>
    </source>
</reference>
<keyword evidence="4" id="KW-0926">Vacuole</keyword>
<feature type="compositionally biased region" description="Acidic residues" evidence="15">
    <location>
        <begin position="546"/>
        <end position="563"/>
    </location>
</feature>
<evidence type="ECO:0000313" key="18">
    <source>
        <dbReference type="EMBL" id="ORZ32811.1"/>
    </source>
</evidence>
<dbReference type="GO" id="GO:0006799">
    <property type="term" value="P:polyphosphate biosynthetic process"/>
    <property type="evidence" value="ECO:0007669"/>
    <property type="project" value="UniProtKB-ARBA"/>
</dbReference>
<evidence type="ECO:0000256" key="1">
    <source>
        <dbReference type="ARBA" id="ARBA00001936"/>
    </source>
</evidence>
<dbReference type="PANTHER" id="PTHR46140">
    <property type="entry name" value="VACUOLAR TRANSPORTER CHAPERONE 1-RELATED"/>
    <property type="match status" value="1"/>
</dbReference>
<gene>
    <name evidence="18" type="ORF">BCR44DRAFT_121708</name>
</gene>
<feature type="compositionally biased region" description="Polar residues" evidence="15">
    <location>
        <begin position="517"/>
        <end position="530"/>
    </location>
</feature>
<comment type="cofactor">
    <cofactor evidence="1">
        <name>Mn(2+)</name>
        <dbReference type="ChEBI" id="CHEBI:29035"/>
    </cofactor>
</comment>
<protein>
    <recommendedName>
        <fullName evidence="11">Vacuolar transporter chaperone complex subunit 4</fullName>
        <ecNumber evidence="3">2.7.4.1</ecNumber>
    </recommendedName>
    <alternativeName>
        <fullName evidence="13">Polyphosphate kinase</fullName>
    </alternativeName>
    <alternativeName>
        <fullName evidence="12">SPX-dependent polyphosphate polymerase VTC subunit 4</fullName>
    </alternativeName>
    <alternativeName>
        <fullName evidence="14">Vacuolar membrane polyphosphate polymerase catalytic subunit</fullName>
    </alternativeName>
</protein>
<organism evidence="18 19">
    <name type="scientific">Catenaria anguillulae PL171</name>
    <dbReference type="NCBI Taxonomy" id="765915"/>
    <lineage>
        <taxon>Eukaryota</taxon>
        <taxon>Fungi</taxon>
        <taxon>Fungi incertae sedis</taxon>
        <taxon>Blastocladiomycota</taxon>
        <taxon>Blastocladiomycetes</taxon>
        <taxon>Blastocladiales</taxon>
        <taxon>Catenariaceae</taxon>
        <taxon>Catenaria</taxon>
    </lineage>
</organism>
<dbReference type="InterPro" id="IPR004331">
    <property type="entry name" value="SPX_dom"/>
</dbReference>
<evidence type="ECO:0000256" key="14">
    <source>
        <dbReference type="ARBA" id="ARBA00081313"/>
    </source>
</evidence>
<feature type="region of interest" description="Disordered" evidence="15">
    <location>
        <begin position="510"/>
        <end position="582"/>
    </location>
</feature>
<keyword evidence="7 16" id="KW-1133">Transmembrane helix</keyword>
<evidence type="ECO:0000256" key="7">
    <source>
        <dbReference type="ARBA" id="ARBA00022989"/>
    </source>
</evidence>
<evidence type="ECO:0000256" key="2">
    <source>
        <dbReference type="ARBA" id="ARBA00004128"/>
    </source>
</evidence>
<keyword evidence="6 16" id="KW-0812">Transmembrane</keyword>
<evidence type="ECO:0000256" key="8">
    <source>
        <dbReference type="ARBA" id="ARBA00023136"/>
    </source>
</evidence>
<dbReference type="CDD" id="cd07751">
    <property type="entry name" value="PolyPPase_VTC4_like"/>
    <property type="match status" value="1"/>
</dbReference>
<feature type="transmembrane region" description="Helical" evidence="16">
    <location>
        <begin position="686"/>
        <end position="707"/>
    </location>
</feature>
<dbReference type="AlphaFoldDB" id="A0A1Y2HG00"/>
<comment type="similarity">
    <text evidence="10">Belongs to the VTC4 family.</text>
</comment>
<evidence type="ECO:0000256" key="9">
    <source>
        <dbReference type="ARBA" id="ARBA00050204"/>
    </source>
</evidence>
<dbReference type="EC" id="2.7.4.1" evidence="3"/>
<evidence type="ECO:0000256" key="5">
    <source>
        <dbReference type="ARBA" id="ARBA00022679"/>
    </source>
</evidence>
<dbReference type="InterPro" id="IPR051572">
    <property type="entry name" value="VTC_Complex_Subunit"/>
</dbReference>
<keyword evidence="5" id="KW-0808">Transferase</keyword>
<dbReference type="STRING" id="765915.A0A1Y2HG00"/>
<evidence type="ECO:0000313" key="19">
    <source>
        <dbReference type="Proteomes" id="UP000193411"/>
    </source>
</evidence>
<dbReference type="GO" id="GO:0033254">
    <property type="term" value="C:vacuolar transporter chaperone complex"/>
    <property type="evidence" value="ECO:0007669"/>
    <property type="project" value="TreeGrafter"/>
</dbReference>
<feature type="region of interest" description="Disordered" evidence="15">
    <location>
        <begin position="602"/>
        <end position="630"/>
    </location>
</feature>
<dbReference type="FunFam" id="3.20.100.30:FF:000001">
    <property type="entry name" value="Vacuolar transporter chaperone 4"/>
    <property type="match status" value="1"/>
</dbReference>
<dbReference type="Pfam" id="PF09359">
    <property type="entry name" value="VTC"/>
    <property type="match status" value="1"/>
</dbReference>
<dbReference type="EMBL" id="MCFL01000041">
    <property type="protein sequence ID" value="ORZ32811.1"/>
    <property type="molecule type" value="Genomic_DNA"/>
</dbReference>
<dbReference type="InterPro" id="IPR042267">
    <property type="entry name" value="VTC_sf"/>
</dbReference>
<evidence type="ECO:0000256" key="12">
    <source>
        <dbReference type="ARBA" id="ARBA00075894"/>
    </source>
</evidence>
<evidence type="ECO:0000256" key="3">
    <source>
        <dbReference type="ARBA" id="ARBA00012960"/>
    </source>
</evidence>
<keyword evidence="8 16" id="KW-0472">Membrane</keyword>
<dbReference type="InterPro" id="IPR003807">
    <property type="entry name" value="DUF202"/>
</dbReference>
<keyword evidence="19" id="KW-1185">Reference proteome</keyword>
<dbReference type="OrthoDB" id="6493944at2759"/>
<feature type="domain" description="SPX" evidence="17">
    <location>
        <begin position="1"/>
        <end position="145"/>
    </location>
</feature>
<dbReference type="InterPro" id="IPR018966">
    <property type="entry name" value="VTC_domain"/>
</dbReference>
<evidence type="ECO:0000256" key="16">
    <source>
        <dbReference type="SAM" id="Phobius"/>
    </source>
</evidence>
<dbReference type="Gene3D" id="3.20.100.30">
    <property type="entry name" value="VTC, catalytic tunnel domain"/>
    <property type="match status" value="1"/>
</dbReference>
<evidence type="ECO:0000259" key="17">
    <source>
        <dbReference type="PROSITE" id="PS51382"/>
    </source>
</evidence>
<evidence type="ECO:0000256" key="10">
    <source>
        <dbReference type="ARBA" id="ARBA00061390"/>
    </source>
</evidence>
<feature type="transmembrane region" description="Helical" evidence="16">
    <location>
        <begin position="727"/>
        <end position="744"/>
    </location>
</feature>
<evidence type="ECO:0000256" key="6">
    <source>
        <dbReference type="ARBA" id="ARBA00022692"/>
    </source>
</evidence>
<evidence type="ECO:0000256" key="11">
    <source>
        <dbReference type="ARBA" id="ARBA00067464"/>
    </source>
</evidence>
<dbReference type="Pfam" id="PF02656">
    <property type="entry name" value="DUF202"/>
    <property type="match status" value="1"/>
</dbReference>
<sequence length="750" mass="85399">MKFGAHLATVQYPEWRFYYVDYDAIKKQLKEMAKHGTNCPEELEKEFIDFLDRELTKVVNFQAIKSGELNSRANHCETIINNIIANPTATPQVTRIGRVEEELARITTEVNELAKYARLNYTGFLKALKKHDKHTTFQLKPMFIGKLNANPFYRENFDPLILKLSKLYDTVRNGGETDRKNVQADGGSQSFVRRTTKYWVHPDNVTEVKLRVLKNLPVLVFGSAKEYDPAITSIYFDNEQFDLYRGRLEKSEGAQAIRFRWYGPVTNQEIFMERKTHREDWTGEKSVKERFPLKEKYVNDFVSGAFTMDKQIEKLRERGAKSEKELENLATLSSEMQEAILTKKLKPTMRTFYNRTAFQLPGDARVRISLDTELTMVREDNYDGKARSGTNWRRMDIGTDWPFAQLDEADVHRFPYAVLEVKLQTHVGAEPPAWVTDLINSHLVEEVPKFSKFIHGCATLLENRVSLLPFWLPQMSKDIRKPGPEAADGQDAGELTGAFSIEEVRVRKGKAKARGTLPTSNGASFVSSRPASEHTAVSIDGHASGEEAEQDGEDEAEDEDDAAESPVVDETTGLLRGVPRKDKNKGILAQMTSLVRKLHVREKREKRQRQRTNDHGVPIASSSARGPVNSLIPETMNNKRIIIPVRVEPKVFFANERTFLAWMHFSSVIAGLALGLLNFGDRIAQIAGIIFTINAMGIMMYGLYLFLWRAEKIRNREAGPYDDRGGPTFVVLTLFFAMSINFYLKFGALE</sequence>
<proteinExistence type="inferred from homology"/>
<evidence type="ECO:0000256" key="13">
    <source>
        <dbReference type="ARBA" id="ARBA00080494"/>
    </source>
</evidence>
<dbReference type="PROSITE" id="PS51382">
    <property type="entry name" value="SPX"/>
    <property type="match status" value="1"/>
</dbReference>
<comment type="caution">
    <text evidence="18">The sequence shown here is derived from an EMBL/GenBank/DDBJ whole genome shotgun (WGS) entry which is preliminary data.</text>
</comment>